<comment type="caution">
    <text evidence="1">The sequence shown here is derived from an EMBL/GenBank/DDBJ whole genome shotgun (WGS) entry which is preliminary data.</text>
</comment>
<organism evidence="1 2">
    <name type="scientific">Acetobacter garciniae</name>
    <dbReference type="NCBI Taxonomy" id="2817435"/>
    <lineage>
        <taxon>Bacteria</taxon>
        <taxon>Pseudomonadati</taxon>
        <taxon>Pseudomonadota</taxon>
        <taxon>Alphaproteobacteria</taxon>
        <taxon>Acetobacterales</taxon>
        <taxon>Acetobacteraceae</taxon>
        <taxon>Acetobacter</taxon>
    </lineage>
</organism>
<dbReference type="Proteomes" id="UP000664073">
    <property type="component" value="Unassembled WGS sequence"/>
</dbReference>
<dbReference type="RefSeq" id="WP_207844371.1">
    <property type="nucleotide sequence ID" value="NZ_JAFVMH010000001.1"/>
</dbReference>
<evidence type="ECO:0000313" key="2">
    <source>
        <dbReference type="Proteomes" id="UP000664073"/>
    </source>
</evidence>
<evidence type="ECO:0000313" key="1">
    <source>
        <dbReference type="EMBL" id="MBO1323814.1"/>
    </source>
</evidence>
<dbReference type="EMBL" id="JAFVMH010000001">
    <property type="protein sequence ID" value="MBO1323814.1"/>
    <property type="molecule type" value="Genomic_DNA"/>
</dbReference>
<dbReference type="PROSITE" id="PS51318">
    <property type="entry name" value="TAT"/>
    <property type="match status" value="1"/>
</dbReference>
<protein>
    <submittedName>
        <fullName evidence="1">Uncharacterized protein</fullName>
    </submittedName>
</protein>
<keyword evidence="2" id="KW-1185">Reference proteome</keyword>
<dbReference type="InterPro" id="IPR006311">
    <property type="entry name" value="TAT_signal"/>
</dbReference>
<proteinExistence type="predicted"/>
<name>A0A939KPD8_9PROT</name>
<sequence>MPDPDETRRLSRHRTARPRAFTRRVFVAGSAAGIVAAGVARSQDTAAADATDVLAADTVPADPSAGALLPGAGGGRLVVAGTADTPSGKWATLLAPLLARTLIRPAFSLETTTGWDGVTGANLFDAQQQGTNAPAALMAPGTTMLTSMTGDMRVHYDYQRWMPVFIACQPTVTVGRVALHRSLGSILGNQQTKVAVLGPAGPELPTLLAFDLLGLRPLPISGYGTPEAAMAALRAGNVNAIQLPLDAAFAGRIAGLRNDGFVPLFVNTTTPLRGEAVQDLPDFMSVLRQERPKAALAPLAATWHAVAAAASVKTALLLPLLTTPASVARWRHAAETCAASPTVRQEAADNRDMLISGAECMSFYMALMPDVNVILGLRRWLALNLPRWRDGANPGKP</sequence>
<reference evidence="1" key="1">
    <citation type="submission" date="2021-03" db="EMBL/GenBank/DDBJ databases">
        <title>The complete genome sequence of Acetobacter sp. TBRC 12339.</title>
        <authorList>
            <person name="Charoenyingcharoen P."/>
            <person name="Yukphan P."/>
        </authorList>
    </citation>
    <scope>NUCLEOTIDE SEQUENCE</scope>
    <source>
        <strain evidence="1">TBRC 12339</strain>
    </source>
</reference>
<dbReference type="AlphaFoldDB" id="A0A939KPD8"/>
<accession>A0A939KPD8</accession>
<gene>
    <name evidence="1" type="ORF">J2D77_01415</name>
</gene>